<evidence type="ECO:0000256" key="3">
    <source>
        <dbReference type="ARBA" id="ARBA00022679"/>
    </source>
</evidence>
<keyword evidence="9" id="KW-1185">Reference proteome</keyword>
<feature type="transmembrane region" description="Helical" evidence="7">
    <location>
        <begin position="44"/>
        <end position="64"/>
    </location>
</feature>
<feature type="transmembrane region" description="Helical" evidence="7">
    <location>
        <begin position="12"/>
        <end position="32"/>
    </location>
</feature>
<evidence type="ECO:0000313" key="8">
    <source>
        <dbReference type="EMBL" id="MBB6049775.1"/>
    </source>
</evidence>
<evidence type="ECO:0000256" key="2">
    <source>
        <dbReference type="ARBA" id="ARBA00022475"/>
    </source>
</evidence>
<dbReference type="AlphaFoldDB" id="A0A7W9SNA1"/>
<accession>A0A7W9SNA1</accession>
<feature type="transmembrane region" description="Helical" evidence="7">
    <location>
        <begin position="140"/>
        <end position="157"/>
    </location>
</feature>
<keyword evidence="4 7" id="KW-0812">Transmembrane</keyword>
<dbReference type="GO" id="GO:0042158">
    <property type="term" value="P:lipoprotein biosynthetic process"/>
    <property type="evidence" value="ECO:0007669"/>
    <property type="project" value="InterPro"/>
</dbReference>
<dbReference type="EMBL" id="JACHGW010000001">
    <property type="protein sequence ID" value="MBB6049775.1"/>
    <property type="molecule type" value="Genomic_DNA"/>
</dbReference>
<proteinExistence type="inferred from homology"/>
<keyword evidence="5 7" id="KW-1133">Transmembrane helix</keyword>
<dbReference type="RefSeq" id="WP_184193384.1">
    <property type="nucleotide sequence ID" value="NZ_JACHGW010000001.1"/>
</dbReference>
<evidence type="ECO:0000256" key="5">
    <source>
        <dbReference type="ARBA" id="ARBA00022989"/>
    </source>
</evidence>
<keyword evidence="3 8" id="KW-0808">Transferase</keyword>
<evidence type="ECO:0000256" key="6">
    <source>
        <dbReference type="ARBA" id="ARBA00023136"/>
    </source>
</evidence>
<evidence type="ECO:0000256" key="4">
    <source>
        <dbReference type="ARBA" id="ARBA00022692"/>
    </source>
</evidence>
<dbReference type="Proteomes" id="UP000520814">
    <property type="component" value="Unassembled WGS sequence"/>
</dbReference>
<comment type="caution">
    <text evidence="8">The sequence shown here is derived from an EMBL/GenBank/DDBJ whole genome shotgun (WGS) entry which is preliminary data.</text>
</comment>
<feature type="transmembrane region" description="Helical" evidence="7">
    <location>
        <begin position="198"/>
        <end position="215"/>
    </location>
</feature>
<gene>
    <name evidence="8" type="ORF">HNQ39_001537</name>
</gene>
<sequence length="229" mass="24372">MIPLAALMHFTPASQVYALAYSVGILVFCLFAQKRRLLTEGIGYVAMTGLIGGLLGANVGQFLATSGGTGKSVLGGILGGYLAVMLAKKRLGLVRPTGDLFAVALMAGEAVGRWGCFLGGCCGGRECTLPWAIAGHHPTQLYLSAACALIFVLLLVAETYRRPAENGLWYLQGVLYCPARFVIEFFRDGATRHGGLSTAQWACLVGFVFFVYKLAKEKPFATVSTLPLP</sequence>
<evidence type="ECO:0000256" key="1">
    <source>
        <dbReference type="ARBA" id="ARBA00007150"/>
    </source>
</evidence>
<organism evidence="8 9">
    <name type="scientific">Armatimonas rosea</name>
    <dbReference type="NCBI Taxonomy" id="685828"/>
    <lineage>
        <taxon>Bacteria</taxon>
        <taxon>Bacillati</taxon>
        <taxon>Armatimonadota</taxon>
        <taxon>Armatimonadia</taxon>
        <taxon>Armatimonadales</taxon>
        <taxon>Armatimonadaceae</taxon>
        <taxon>Armatimonas</taxon>
    </lineage>
</organism>
<dbReference type="PANTHER" id="PTHR30589">
    <property type="entry name" value="PROLIPOPROTEIN DIACYLGLYCERYL TRANSFERASE"/>
    <property type="match status" value="1"/>
</dbReference>
<dbReference type="InterPro" id="IPR001640">
    <property type="entry name" value="Lgt"/>
</dbReference>
<protein>
    <submittedName>
        <fullName evidence="8">Phosphatidylglycerol:prolipoprotein diacylglycerol transferase</fullName>
        <ecNumber evidence="8">2.-.-.-</ecNumber>
    </submittedName>
</protein>
<dbReference type="EC" id="2.-.-.-" evidence="8"/>
<name>A0A7W9SNA1_ARMRO</name>
<comment type="similarity">
    <text evidence="1">Belongs to the Lgt family.</text>
</comment>
<dbReference type="PANTHER" id="PTHR30589:SF0">
    <property type="entry name" value="PHOSPHATIDYLGLYCEROL--PROLIPOPROTEIN DIACYLGLYCERYL TRANSFERASE"/>
    <property type="match status" value="1"/>
</dbReference>
<feature type="transmembrane region" description="Helical" evidence="7">
    <location>
        <begin position="70"/>
        <end position="88"/>
    </location>
</feature>
<keyword evidence="8" id="KW-0449">Lipoprotein</keyword>
<reference evidence="8 9" key="1">
    <citation type="submission" date="2020-08" db="EMBL/GenBank/DDBJ databases">
        <title>Genomic Encyclopedia of Type Strains, Phase IV (KMG-IV): sequencing the most valuable type-strain genomes for metagenomic binning, comparative biology and taxonomic classification.</title>
        <authorList>
            <person name="Goeker M."/>
        </authorList>
    </citation>
    <scope>NUCLEOTIDE SEQUENCE [LARGE SCALE GENOMIC DNA]</scope>
    <source>
        <strain evidence="8 9">DSM 23562</strain>
    </source>
</reference>
<dbReference type="Pfam" id="PF01790">
    <property type="entry name" value="LGT"/>
    <property type="match status" value="1"/>
</dbReference>
<keyword evidence="6 7" id="KW-0472">Membrane</keyword>
<dbReference type="GO" id="GO:0008961">
    <property type="term" value="F:phosphatidylglycerol-prolipoprotein diacylglyceryl transferase activity"/>
    <property type="evidence" value="ECO:0007669"/>
    <property type="project" value="InterPro"/>
</dbReference>
<dbReference type="GO" id="GO:0005886">
    <property type="term" value="C:plasma membrane"/>
    <property type="evidence" value="ECO:0007669"/>
    <property type="project" value="InterPro"/>
</dbReference>
<keyword evidence="2" id="KW-1003">Cell membrane</keyword>
<evidence type="ECO:0000313" key="9">
    <source>
        <dbReference type="Proteomes" id="UP000520814"/>
    </source>
</evidence>
<evidence type="ECO:0000256" key="7">
    <source>
        <dbReference type="SAM" id="Phobius"/>
    </source>
</evidence>